<dbReference type="InterPro" id="IPR044694">
    <property type="entry name" value="NUP214"/>
</dbReference>
<dbReference type="EMBL" id="JACXVP010000001">
    <property type="protein sequence ID" value="KAG5631471.1"/>
    <property type="molecule type" value="Genomic_DNA"/>
</dbReference>
<keyword evidence="2" id="KW-1185">Reference proteome</keyword>
<accession>A0A9J6B4Z0</accession>
<dbReference type="Proteomes" id="UP000824120">
    <property type="component" value="Chromosome 1"/>
</dbReference>
<comment type="caution">
    <text evidence="1">The sequence shown here is derived from an EMBL/GenBank/DDBJ whole genome shotgun (WGS) entry which is preliminary data.</text>
</comment>
<reference evidence="1 2" key="1">
    <citation type="submission" date="2020-09" db="EMBL/GenBank/DDBJ databases">
        <title>De no assembly of potato wild relative species, Solanum commersonii.</title>
        <authorList>
            <person name="Cho K."/>
        </authorList>
    </citation>
    <scope>NUCLEOTIDE SEQUENCE [LARGE SCALE GENOMIC DNA]</scope>
    <source>
        <strain evidence="1">LZ3.2</strain>
        <tissue evidence="1">Leaf</tissue>
    </source>
</reference>
<gene>
    <name evidence="1" type="ORF">H5410_003188</name>
</gene>
<dbReference type="OrthoDB" id="1746467at2759"/>
<dbReference type="PANTHER" id="PTHR34418:SF3">
    <property type="entry name" value="NUCLEAR PORE COMPLEX PROTEIN NUP214"/>
    <property type="match status" value="1"/>
</dbReference>
<name>A0A9J6B4Z0_SOLCO</name>
<evidence type="ECO:0000313" key="1">
    <source>
        <dbReference type="EMBL" id="KAG5631471.1"/>
    </source>
</evidence>
<organism evidence="1 2">
    <name type="scientific">Solanum commersonii</name>
    <name type="common">Commerson's wild potato</name>
    <name type="synonym">Commerson's nightshade</name>
    <dbReference type="NCBI Taxonomy" id="4109"/>
    <lineage>
        <taxon>Eukaryota</taxon>
        <taxon>Viridiplantae</taxon>
        <taxon>Streptophyta</taxon>
        <taxon>Embryophyta</taxon>
        <taxon>Tracheophyta</taxon>
        <taxon>Spermatophyta</taxon>
        <taxon>Magnoliopsida</taxon>
        <taxon>eudicotyledons</taxon>
        <taxon>Gunneridae</taxon>
        <taxon>Pentapetalae</taxon>
        <taxon>asterids</taxon>
        <taxon>lamiids</taxon>
        <taxon>Solanales</taxon>
        <taxon>Solanaceae</taxon>
        <taxon>Solanoideae</taxon>
        <taxon>Solaneae</taxon>
        <taxon>Solanum</taxon>
    </lineage>
</organism>
<dbReference type="AlphaFoldDB" id="A0A9J6B4Z0"/>
<sequence>MWTMKMIETNGHSAVVIYAARTRQNCRQVHVSSSKSSTFLEDPTLVRRCGDDILILELAIDEVSQNGEIKLLLGEEEKEVSPCCLLHCLTNDGRLSIFHFASATVASVSPQSTDFEEKKMTLL</sequence>
<protein>
    <submittedName>
        <fullName evidence="1">Uncharacterized protein</fullName>
    </submittedName>
</protein>
<dbReference type="GO" id="GO:0017056">
    <property type="term" value="F:structural constituent of nuclear pore"/>
    <property type="evidence" value="ECO:0007669"/>
    <property type="project" value="InterPro"/>
</dbReference>
<proteinExistence type="predicted"/>
<dbReference type="GO" id="GO:0006405">
    <property type="term" value="P:RNA export from nucleus"/>
    <property type="evidence" value="ECO:0007669"/>
    <property type="project" value="InterPro"/>
</dbReference>
<dbReference type="PANTHER" id="PTHR34418">
    <property type="entry name" value="NUCLEAR PORE COMPLEX PROTEIN NUP214 ISOFORM X1"/>
    <property type="match status" value="1"/>
</dbReference>
<evidence type="ECO:0000313" key="2">
    <source>
        <dbReference type="Proteomes" id="UP000824120"/>
    </source>
</evidence>